<feature type="transmembrane region" description="Helical" evidence="1">
    <location>
        <begin position="182"/>
        <end position="201"/>
    </location>
</feature>
<dbReference type="GO" id="GO:0016020">
    <property type="term" value="C:membrane"/>
    <property type="evidence" value="ECO:0007669"/>
    <property type="project" value="InterPro"/>
</dbReference>
<keyword evidence="1" id="KW-0472">Membrane</keyword>
<evidence type="ECO:0000313" key="3">
    <source>
        <dbReference type="Proteomes" id="UP001273166"/>
    </source>
</evidence>
<proteinExistence type="predicted"/>
<name>A0AAJ0GYJ1_9PEZI</name>
<dbReference type="AlphaFoldDB" id="A0AAJ0GYJ1"/>
<dbReference type="RefSeq" id="XP_062724308.1">
    <property type="nucleotide sequence ID" value="XM_062868784.1"/>
</dbReference>
<comment type="caution">
    <text evidence="2">The sequence shown here is derived from an EMBL/GenBank/DDBJ whole genome shotgun (WGS) entry which is preliminary data.</text>
</comment>
<sequence>MTLLKNLAKMYFTPYGMLRYAPYLLIVPIIVFQALSLTGCVSTSPGVPNIYIVSLRPNNNVTDEPLQVRIGYFGICGIDGEGKRCQSVSGRSVETLRADLFPEVFGRNSSSSSSNATASVTRDEITDLVSTAIDLQSRIFISVLAGAAVLFVFGITALVLHKRDVSKGWDEHPRRSTIIRRITYGMLFGSAALAFAAALATSESAGALAYATSGMAHATVLIHAGRTLQVLQWVAFGFETLFALAVPFLVRYRAPPAAEEWKGEA</sequence>
<feature type="transmembrane region" description="Helical" evidence="1">
    <location>
        <begin position="231"/>
        <end position="250"/>
    </location>
</feature>
<keyword evidence="1" id="KW-0812">Transmembrane</keyword>
<evidence type="ECO:0000256" key="1">
    <source>
        <dbReference type="SAM" id="Phobius"/>
    </source>
</evidence>
<dbReference type="GeneID" id="87887613"/>
<dbReference type="Proteomes" id="UP001273166">
    <property type="component" value="Unassembled WGS sequence"/>
</dbReference>
<accession>A0AAJ0GYJ1</accession>
<dbReference type="InterPro" id="IPR033481">
    <property type="entry name" value="Dni1/Fig1"/>
</dbReference>
<keyword evidence="1" id="KW-1133">Transmembrane helix</keyword>
<evidence type="ECO:0000313" key="2">
    <source>
        <dbReference type="EMBL" id="KAK3308528.1"/>
    </source>
</evidence>
<dbReference type="EMBL" id="JAUDZG010000002">
    <property type="protein sequence ID" value="KAK3308528.1"/>
    <property type="molecule type" value="Genomic_DNA"/>
</dbReference>
<protein>
    <submittedName>
        <fullName evidence="2">Ca2+ regulator and membrane fusion protein Fig1-domain-containing protein</fullName>
    </submittedName>
</protein>
<feature type="transmembrane region" description="Helical" evidence="1">
    <location>
        <begin position="139"/>
        <end position="161"/>
    </location>
</feature>
<gene>
    <name evidence="2" type="ORF">B0T15DRAFT_524620</name>
</gene>
<organism evidence="2 3">
    <name type="scientific">Chaetomium strumarium</name>
    <dbReference type="NCBI Taxonomy" id="1170767"/>
    <lineage>
        <taxon>Eukaryota</taxon>
        <taxon>Fungi</taxon>
        <taxon>Dikarya</taxon>
        <taxon>Ascomycota</taxon>
        <taxon>Pezizomycotina</taxon>
        <taxon>Sordariomycetes</taxon>
        <taxon>Sordariomycetidae</taxon>
        <taxon>Sordariales</taxon>
        <taxon>Chaetomiaceae</taxon>
        <taxon>Chaetomium</taxon>
    </lineage>
</organism>
<reference evidence="2" key="2">
    <citation type="submission" date="2023-06" db="EMBL/GenBank/DDBJ databases">
        <authorList>
            <consortium name="Lawrence Berkeley National Laboratory"/>
            <person name="Mondo S.J."/>
            <person name="Hensen N."/>
            <person name="Bonometti L."/>
            <person name="Westerberg I."/>
            <person name="Brannstrom I.O."/>
            <person name="Guillou S."/>
            <person name="Cros-Aarteil S."/>
            <person name="Calhoun S."/>
            <person name="Haridas S."/>
            <person name="Kuo A."/>
            <person name="Pangilinan J."/>
            <person name="Riley R."/>
            <person name="Labutti K."/>
            <person name="Andreopoulos B."/>
            <person name="Lipzen A."/>
            <person name="Chen C."/>
            <person name="Yanf M."/>
            <person name="Daum C."/>
            <person name="Ng V."/>
            <person name="Clum A."/>
            <person name="Steindorff A."/>
            <person name="Ohm R."/>
            <person name="Martin F."/>
            <person name="Silar P."/>
            <person name="Natvig D."/>
            <person name="Lalanne C."/>
            <person name="Gautier V."/>
            <person name="Ament-Velasquez S.L."/>
            <person name="Kruys A."/>
            <person name="Hutchinson M.I."/>
            <person name="Powell A.J."/>
            <person name="Barry K."/>
            <person name="Miller A.N."/>
            <person name="Grigoriev I.V."/>
            <person name="Debuchy R."/>
            <person name="Gladieux P."/>
            <person name="Thoren M.H."/>
            <person name="Johannesson H."/>
        </authorList>
    </citation>
    <scope>NUCLEOTIDE SEQUENCE</scope>
    <source>
        <strain evidence="2">CBS 333.67</strain>
    </source>
</reference>
<reference evidence="2" key="1">
    <citation type="journal article" date="2023" name="Mol. Phylogenet. Evol.">
        <title>Genome-scale phylogeny and comparative genomics of the fungal order Sordariales.</title>
        <authorList>
            <person name="Hensen N."/>
            <person name="Bonometti L."/>
            <person name="Westerberg I."/>
            <person name="Brannstrom I.O."/>
            <person name="Guillou S."/>
            <person name="Cros-Aarteil S."/>
            <person name="Calhoun S."/>
            <person name="Haridas S."/>
            <person name="Kuo A."/>
            <person name="Mondo S."/>
            <person name="Pangilinan J."/>
            <person name="Riley R."/>
            <person name="LaButti K."/>
            <person name="Andreopoulos B."/>
            <person name="Lipzen A."/>
            <person name="Chen C."/>
            <person name="Yan M."/>
            <person name="Daum C."/>
            <person name="Ng V."/>
            <person name="Clum A."/>
            <person name="Steindorff A."/>
            <person name="Ohm R.A."/>
            <person name="Martin F."/>
            <person name="Silar P."/>
            <person name="Natvig D.O."/>
            <person name="Lalanne C."/>
            <person name="Gautier V."/>
            <person name="Ament-Velasquez S.L."/>
            <person name="Kruys A."/>
            <person name="Hutchinson M.I."/>
            <person name="Powell A.J."/>
            <person name="Barry K."/>
            <person name="Miller A.N."/>
            <person name="Grigoriev I.V."/>
            <person name="Debuchy R."/>
            <person name="Gladieux P."/>
            <person name="Hiltunen Thoren M."/>
            <person name="Johannesson H."/>
        </authorList>
    </citation>
    <scope>NUCLEOTIDE SEQUENCE</scope>
    <source>
        <strain evidence="2">CBS 333.67</strain>
    </source>
</reference>
<dbReference type="Pfam" id="PF12351">
    <property type="entry name" value="Fig1"/>
    <property type="match status" value="1"/>
</dbReference>
<keyword evidence="3" id="KW-1185">Reference proteome</keyword>
<feature type="transmembrane region" description="Helical" evidence="1">
    <location>
        <begin position="20"/>
        <end position="39"/>
    </location>
</feature>